<gene>
    <name evidence="8" type="primary">pepF</name>
    <name evidence="8" type="ORF">MSUIS_07650</name>
</gene>
<keyword evidence="3 6" id="KW-0378">Hydrolase</keyword>
<organism evidence="8 9">
    <name type="scientific">Mycoplasma suis (strain KI_3806)</name>
    <dbReference type="NCBI Taxonomy" id="708248"/>
    <lineage>
        <taxon>Bacteria</taxon>
        <taxon>Bacillati</taxon>
        <taxon>Mycoplasmatota</taxon>
        <taxon>Mollicutes</taxon>
        <taxon>Mycoplasmataceae</taxon>
        <taxon>Mycoplasma</taxon>
    </lineage>
</organism>
<keyword evidence="2 6" id="KW-0479">Metal-binding</keyword>
<dbReference type="GO" id="GO:0006508">
    <property type="term" value="P:proteolysis"/>
    <property type="evidence" value="ECO:0007669"/>
    <property type="project" value="UniProtKB-KW"/>
</dbReference>
<dbReference type="SUPFAM" id="SSF55486">
    <property type="entry name" value="Metalloproteases ('zincins'), catalytic domain"/>
    <property type="match status" value="1"/>
</dbReference>
<feature type="domain" description="Peptidase M3A/M3B catalytic" evidence="7">
    <location>
        <begin position="198"/>
        <end position="593"/>
    </location>
</feature>
<dbReference type="OrthoDB" id="9766487at2"/>
<reference evidence="8 9" key="1">
    <citation type="journal article" date="2011" name="J. Bacteriol.">
        <title>Complete genome sequence of the hemotrophic Mycoplasma suis strain KI3806.</title>
        <authorList>
            <person name="Oehlerking J."/>
            <person name="Kube M."/>
            <person name="Felder K.M."/>
            <person name="Matter D."/>
            <person name="Wittenbrink M.M."/>
            <person name="Schwarzenbach S."/>
            <person name="Kramer M.M."/>
            <person name="Hoelzle K."/>
            <person name="Hoelzle L.E."/>
        </authorList>
    </citation>
    <scope>NUCLEOTIDE SEQUENCE [LARGE SCALE GENOMIC DNA]</scope>
    <source>
        <strain evidence="9">KI_3806</strain>
    </source>
</reference>
<evidence type="ECO:0000256" key="6">
    <source>
        <dbReference type="RuleBase" id="RU003435"/>
    </source>
</evidence>
<evidence type="ECO:0000256" key="3">
    <source>
        <dbReference type="ARBA" id="ARBA00022801"/>
    </source>
</evidence>
<keyword evidence="4 6" id="KW-0862">Zinc</keyword>
<dbReference type="AlphaFoldDB" id="F0V2H7"/>
<keyword evidence="5 6" id="KW-0482">Metalloprotease</keyword>
<comment type="similarity">
    <text evidence="6">Belongs to the peptidase M3 family.</text>
</comment>
<dbReference type="Proteomes" id="UP000008645">
    <property type="component" value="Chromosome"/>
</dbReference>
<dbReference type="InterPro" id="IPR042088">
    <property type="entry name" value="OligoPept_F_C"/>
</dbReference>
<dbReference type="EMBL" id="FQ790233">
    <property type="protein sequence ID" value="CBZ40858.1"/>
    <property type="molecule type" value="Genomic_DNA"/>
</dbReference>
<dbReference type="KEGG" id="msk:MSUIS_07650"/>
<evidence type="ECO:0000313" key="9">
    <source>
        <dbReference type="Proteomes" id="UP000008645"/>
    </source>
</evidence>
<sequence>MSTPREKNQWDLEILLESKPLDYWLNEYFALQGKILTLYKNGIFQDMEKLLEFHDLEREYDILSSRIKTYISNHQNTDQFNNKWFALEQELLHKSIPFAQQLTDFMEQAIKNKKLINSYLENPKFAVFKRYYDSIFRYQRHKLPPRLAKFELTFAPLNFSYYEIFDILSEKEFKLSGVLDGKGQEREILVYPEYIKHMREEDRVFRKNLYKKYTEFAYSRRESFSRILYYHFLSANIESKNIAFKKGFVESSIYGDEISRKFLLTLYKNTKKLQSEVLKFRELRKKIIMKVYNLPDYREWDAYLELKDDKEAKKYSIQEAKEIVMESLSILGDKYLGYLKEMFNNDWIDWYPRNGKNSGAYFSGGSYRLPGKYILLNYNEYFDDVSTLAHELGHSIHDMEIDTKETYYYSPTIFTAEVPSILNEMLLNYHFLNVFKKEGKKFKMLQIYDHLLNSFVSTSVVQLIYSEWEFTVNEKVANNQPIDSEEEMELYAQLLNQYTGKKVEKNHEESSWQSLSKIFMIPHFYSGEFYVYKYAVGFFTSLIFSRRLIEGEGPSIEKAREDYYNFLGAGNSLPNLKCLELLSVSLEQKESWTIIKNTFSEWLREYSKLAKELYGIT</sequence>
<dbReference type="HOGENOM" id="CLU_021290_2_0_14"/>
<proteinExistence type="inferred from homology"/>
<dbReference type="InterPro" id="IPR001567">
    <property type="entry name" value="Pept_M3A_M3B_dom"/>
</dbReference>
<evidence type="ECO:0000256" key="5">
    <source>
        <dbReference type="ARBA" id="ARBA00023049"/>
    </source>
</evidence>
<comment type="cofactor">
    <cofactor evidence="6">
        <name>Zn(2+)</name>
        <dbReference type="ChEBI" id="CHEBI:29105"/>
    </cofactor>
    <text evidence="6">Binds 1 zinc ion.</text>
</comment>
<keyword evidence="1 6" id="KW-0645">Protease</keyword>
<name>F0V2H7_MYCS3</name>
<dbReference type="GO" id="GO:0004222">
    <property type="term" value="F:metalloendopeptidase activity"/>
    <property type="evidence" value="ECO:0007669"/>
    <property type="project" value="InterPro"/>
</dbReference>
<dbReference type="GO" id="GO:0046872">
    <property type="term" value="F:metal ion binding"/>
    <property type="evidence" value="ECO:0007669"/>
    <property type="project" value="UniProtKB-UniRule"/>
</dbReference>
<dbReference type="RefSeq" id="WP_013609456.1">
    <property type="nucleotide sequence ID" value="NC_015153.1"/>
</dbReference>
<dbReference type="Gene3D" id="1.10.1370.20">
    <property type="entry name" value="Oligoendopeptidase f, C-terminal domain"/>
    <property type="match status" value="1"/>
</dbReference>
<evidence type="ECO:0000256" key="4">
    <source>
        <dbReference type="ARBA" id="ARBA00022833"/>
    </source>
</evidence>
<dbReference type="Gene3D" id="1.20.140.70">
    <property type="entry name" value="Oligopeptidase f, N-terminal domain"/>
    <property type="match status" value="1"/>
</dbReference>
<evidence type="ECO:0000313" key="8">
    <source>
        <dbReference type="EMBL" id="CBZ40858.1"/>
    </source>
</evidence>
<evidence type="ECO:0000259" key="7">
    <source>
        <dbReference type="Pfam" id="PF01432"/>
    </source>
</evidence>
<accession>F0V2H7</accession>
<dbReference type="Pfam" id="PF01432">
    <property type="entry name" value="Peptidase_M3"/>
    <property type="match status" value="1"/>
</dbReference>
<protein>
    <submittedName>
        <fullName evidence="8">Oligoendopeptidase F</fullName>
    </submittedName>
</protein>
<evidence type="ECO:0000256" key="2">
    <source>
        <dbReference type="ARBA" id="ARBA00022723"/>
    </source>
</evidence>
<evidence type="ECO:0000256" key="1">
    <source>
        <dbReference type="ARBA" id="ARBA00022670"/>
    </source>
</evidence>